<evidence type="ECO:0000313" key="1">
    <source>
        <dbReference type="EMBL" id="KAH0564148.1"/>
    </source>
</evidence>
<dbReference type="EMBL" id="JAHXZJ010000002">
    <property type="protein sequence ID" value="KAH0564148.1"/>
    <property type="molecule type" value="Genomic_DNA"/>
</dbReference>
<reference evidence="1 2" key="1">
    <citation type="journal article" date="2021" name="J. Hered.">
        <title>A chromosome-level genome assembly of the parasitoid wasp, Cotesia glomerata (Hymenoptera: Braconidae).</title>
        <authorList>
            <person name="Pinto B.J."/>
            <person name="Weis J.J."/>
            <person name="Gamble T."/>
            <person name="Ode P.J."/>
            <person name="Paul R."/>
            <person name="Zaspel J.M."/>
        </authorList>
    </citation>
    <scope>NUCLEOTIDE SEQUENCE [LARGE SCALE GENOMIC DNA]</scope>
    <source>
        <strain evidence="1">CgM1</strain>
    </source>
</reference>
<evidence type="ECO:0000313" key="2">
    <source>
        <dbReference type="Proteomes" id="UP000826195"/>
    </source>
</evidence>
<gene>
    <name evidence="1" type="ORF">KQX54_009714</name>
</gene>
<dbReference type="Proteomes" id="UP000826195">
    <property type="component" value="Unassembled WGS sequence"/>
</dbReference>
<protein>
    <submittedName>
        <fullName evidence="1">Uncharacterized protein</fullName>
    </submittedName>
</protein>
<accession>A0AAV7J0F4</accession>
<proteinExistence type="predicted"/>
<comment type="caution">
    <text evidence="1">The sequence shown here is derived from an EMBL/GenBank/DDBJ whole genome shotgun (WGS) entry which is preliminary data.</text>
</comment>
<keyword evidence="2" id="KW-1185">Reference proteome</keyword>
<organism evidence="1 2">
    <name type="scientific">Cotesia glomerata</name>
    <name type="common">Lepidopteran parasitic wasp</name>
    <name type="synonym">Apanteles glomeratus</name>
    <dbReference type="NCBI Taxonomy" id="32391"/>
    <lineage>
        <taxon>Eukaryota</taxon>
        <taxon>Metazoa</taxon>
        <taxon>Ecdysozoa</taxon>
        <taxon>Arthropoda</taxon>
        <taxon>Hexapoda</taxon>
        <taxon>Insecta</taxon>
        <taxon>Pterygota</taxon>
        <taxon>Neoptera</taxon>
        <taxon>Endopterygota</taxon>
        <taxon>Hymenoptera</taxon>
        <taxon>Apocrita</taxon>
        <taxon>Ichneumonoidea</taxon>
        <taxon>Braconidae</taxon>
        <taxon>Microgastrinae</taxon>
        <taxon>Cotesia</taxon>
    </lineage>
</organism>
<name>A0AAV7J0F4_COTGL</name>
<dbReference type="AlphaFoldDB" id="A0AAV7J0F4"/>
<sequence length="221" mass="25533">MHKREKNIRNRRKVYYCNAKNKVLKTTSQLIFSVQIRLHRQTLGIISHSRRTLVSSESAVELYWHRKLFCRHGCALVVQFFETCEHPRATTHLRMLPSEHIPRYRGFDISTYPGHLVEQRIGELTPDCSILDTKQVNTPPPSPPLAPTVPTEPTLSLPLTLPYSAVQSPRRCNCTYISQHPTYILNYYYHADWTGTTTQLLFQSILMNDPVGQIAWYVTPA</sequence>